<dbReference type="InterPro" id="IPR028087">
    <property type="entry name" value="Tad_N"/>
</dbReference>
<dbReference type="RefSeq" id="WP_157708881.1">
    <property type="nucleotide sequence ID" value="NZ_CP034348.1"/>
</dbReference>
<dbReference type="OrthoDB" id="8014659at2"/>
<reference evidence="4" key="1">
    <citation type="submission" date="2018-12" db="EMBL/GenBank/DDBJ databases">
        <title>Complete genome sequence of Roseovarius sp. MME-070.</title>
        <authorList>
            <person name="Nam Y.-D."/>
            <person name="Kang J."/>
            <person name="Chung W.-H."/>
            <person name="Park Y.S."/>
        </authorList>
    </citation>
    <scope>NUCLEOTIDE SEQUENCE [LARGE SCALE GENOMIC DNA]</scope>
    <source>
        <strain evidence="4">MME-070</strain>
    </source>
</reference>
<keyword evidence="1" id="KW-0812">Transmembrane</keyword>
<protein>
    <recommendedName>
        <fullName evidence="2">Putative Flp pilus-assembly TadG-like N-terminal domain-containing protein</fullName>
    </recommendedName>
</protein>
<feature type="transmembrane region" description="Helical" evidence="1">
    <location>
        <begin position="12"/>
        <end position="31"/>
    </location>
</feature>
<name>A0A6I6ISJ8_9RHOB</name>
<keyword evidence="1" id="KW-1133">Transmembrane helix</keyword>
<dbReference type="Proteomes" id="UP000428330">
    <property type="component" value="Chromosome"/>
</dbReference>
<keyword evidence="1" id="KW-0472">Membrane</keyword>
<dbReference type="EMBL" id="CP034348">
    <property type="protein sequence ID" value="QGY00201.1"/>
    <property type="molecule type" value="Genomic_DNA"/>
</dbReference>
<feature type="domain" description="Putative Flp pilus-assembly TadG-like N-terminal" evidence="2">
    <location>
        <begin position="10"/>
        <end position="56"/>
    </location>
</feature>
<gene>
    <name evidence="3" type="ORF">EI983_18795</name>
</gene>
<accession>A0A6I6ISJ8</accession>
<evidence type="ECO:0000313" key="4">
    <source>
        <dbReference type="Proteomes" id="UP000428330"/>
    </source>
</evidence>
<keyword evidence="4" id="KW-1185">Reference proteome</keyword>
<sequence length="568" mass="59818">MRSFCRDRRGFVLVFALLVMPVFIGFAFIIIDIGRGNNAHADLAAAADAVALAGARELDGGPDAIDDAKAAMANVSNTVSMLVSTGTDVEIVLTYEDTSGNEFGVTFLTDIPEFDTTPIDAAWLTTYSTTDGEDAEYVYVQAQSRNLENVFFSPLNALSSIPIAATAVAKSTSAVCDIPPLYICNPFEFDASGQYVGDELQAAFARGDLHGRMVRLHPAGNDTHTPGNFGFLSVNDPDVNNGARAISDLFAGAPNGTCYEAGSVETKPGASNSIAAGINTRFDMYLSPYQNGGASGANGFTARTSRNVRKGIHPSSSGPNVDNCVTQGGSIPTSGGNAVVVGDDHVWDTNSGTFNLNGTIDPAYGLPDNLTMQSPNTDGSLGMNAGVAGAYIGSGAWDVQEYLDRNYGTNNVLASTITSSFPGADPSTYSGPGFTGPSRYDVYLWEQSSDNTTGFDYQYRTLGSTTGESGEALCTPGTVAPWDPDDPTTGPDPRVMVAAIVDCGTYSNNNGRTNFPVNAYANIFMTRPMINYAPSTDMTIDIEIIDITGVGGNGNLETFIRDEAILVR</sequence>
<evidence type="ECO:0000313" key="3">
    <source>
        <dbReference type="EMBL" id="QGY00201.1"/>
    </source>
</evidence>
<organism evidence="3 4">
    <name type="scientific">Roseovarius faecimaris</name>
    <dbReference type="NCBI Taxonomy" id="2494550"/>
    <lineage>
        <taxon>Bacteria</taxon>
        <taxon>Pseudomonadati</taxon>
        <taxon>Pseudomonadota</taxon>
        <taxon>Alphaproteobacteria</taxon>
        <taxon>Rhodobacterales</taxon>
        <taxon>Roseobacteraceae</taxon>
        <taxon>Roseovarius</taxon>
    </lineage>
</organism>
<dbReference type="Pfam" id="PF13400">
    <property type="entry name" value="Tad"/>
    <property type="match status" value="1"/>
</dbReference>
<dbReference type="AlphaFoldDB" id="A0A6I6ISJ8"/>
<proteinExistence type="predicted"/>
<dbReference type="KEGG" id="rom:EI983_18795"/>
<evidence type="ECO:0000259" key="2">
    <source>
        <dbReference type="Pfam" id="PF13400"/>
    </source>
</evidence>
<evidence type="ECO:0000256" key="1">
    <source>
        <dbReference type="SAM" id="Phobius"/>
    </source>
</evidence>